<evidence type="ECO:0000256" key="4">
    <source>
        <dbReference type="ARBA" id="ARBA00022692"/>
    </source>
</evidence>
<feature type="domain" description="SGNH" evidence="10">
    <location>
        <begin position="391"/>
        <end position="590"/>
    </location>
</feature>
<feature type="transmembrane region" description="Helical" evidence="8">
    <location>
        <begin position="30"/>
        <end position="51"/>
    </location>
</feature>
<dbReference type="Pfam" id="PF19040">
    <property type="entry name" value="SGNH"/>
    <property type="match status" value="1"/>
</dbReference>
<feature type="transmembrane region" description="Helical" evidence="8">
    <location>
        <begin position="189"/>
        <end position="207"/>
    </location>
</feature>
<dbReference type="InterPro" id="IPR036514">
    <property type="entry name" value="SGNH_hydro_sf"/>
</dbReference>
<sequence length="608" mass="69159">MEFRNDIQGLRAIAVLLVFTFHLSPQILPGGFIGVDIFFVISGYLISSIVLHKIDNNKFSLLDFYYGRIKRIVPAYLVLLIALAAISAFIFVPSDIAGLRKGLFWSAIFNSNNYFATLDNYFGASSNENPILHTWTLAVEMQFYLFLPILLLFIKNKKILILTLTIITLIFLGYGTFEVLSNNKGSMYYSLLARSPEFFIGVLATLLPLRNNSFVKSNSLWVSLIGILIIGASSFLINETSFFPGSLAAIPCIGTVLILISSNNRINSILANKSFVFLGEVSYSVYLWHWPIMAFIRYYYGINDFNTIQIFLVISLTILLSLLSYFLIERTFRNATGAKFYLPFAYISFTIVALINYIPWMNKKLIKLPIEYIAPTIGLESHGKTFKSVETYGDTSYTGKKILLIGDSHALGMKNYLDILGKKNSFSFKTATNDRYPTLPGLTQETIKEHRYYIQYQDLINEVNKIIPKTDIIILQFSGSGELWIPAIKNLIDGLKSNQSLIVLSDYPSVNKNPVRENRGVVKNPNRNQNYEISFKTMSPQILKIINANSNCYYLNLGKSRVFENAPFYRDTLMYYDKGHLNAYGSRVYAENTENEFMETLNTLIERN</sequence>
<evidence type="ECO:0000256" key="8">
    <source>
        <dbReference type="SAM" id="Phobius"/>
    </source>
</evidence>
<feature type="transmembrane region" description="Helical" evidence="8">
    <location>
        <begin position="7"/>
        <end position="24"/>
    </location>
</feature>
<dbReference type="GO" id="GO:0016746">
    <property type="term" value="F:acyltransferase activity"/>
    <property type="evidence" value="ECO:0007669"/>
    <property type="project" value="UniProtKB-KW"/>
</dbReference>
<evidence type="ECO:0000256" key="5">
    <source>
        <dbReference type="ARBA" id="ARBA00022989"/>
    </source>
</evidence>
<reference evidence="11 12" key="1">
    <citation type="submission" date="2024-03" db="EMBL/GenBank/DDBJ databases">
        <title>Sequence of Lycoming College Course Isolates.</title>
        <authorList>
            <person name="Plotts O."/>
            <person name="Newman J."/>
        </authorList>
    </citation>
    <scope>NUCLEOTIDE SEQUENCE [LARGE SCALE GENOMIC DNA]</scope>
    <source>
        <strain evidence="11 12">CJB-3</strain>
    </source>
</reference>
<dbReference type="Gene3D" id="3.40.50.1110">
    <property type="entry name" value="SGNH hydrolase"/>
    <property type="match status" value="1"/>
</dbReference>
<dbReference type="InterPro" id="IPR050879">
    <property type="entry name" value="Acyltransferase_3"/>
</dbReference>
<feature type="transmembrane region" description="Helical" evidence="8">
    <location>
        <begin position="219"/>
        <end position="237"/>
    </location>
</feature>
<dbReference type="InterPro" id="IPR043968">
    <property type="entry name" value="SGNH"/>
</dbReference>
<protein>
    <submittedName>
        <fullName evidence="11">Acyltransferase family protein</fullName>
        <ecNumber evidence="11">2.3.1.-</ecNumber>
    </submittedName>
</protein>
<feature type="transmembrane region" description="Helical" evidence="8">
    <location>
        <begin position="340"/>
        <end position="360"/>
    </location>
</feature>
<dbReference type="PANTHER" id="PTHR23028:SF53">
    <property type="entry name" value="ACYL_TRANSF_3 DOMAIN-CONTAINING PROTEIN"/>
    <property type="match status" value="1"/>
</dbReference>
<feature type="transmembrane region" description="Helical" evidence="8">
    <location>
        <begin position="72"/>
        <end position="92"/>
    </location>
</feature>
<dbReference type="EMBL" id="JBBEUB010000014">
    <property type="protein sequence ID" value="MEJ2905696.1"/>
    <property type="molecule type" value="Genomic_DNA"/>
</dbReference>
<name>A0ABU8NTV4_9SPHI</name>
<dbReference type="Proteomes" id="UP001378956">
    <property type="component" value="Unassembled WGS sequence"/>
</dbReference>
<dbReference type="RefSeq" id="WP_337718123.1">
    <property type="nucleotide sequence ID" value="NZ_JBBEUB010000014.1"/>
</dbReference>
<feature type="transmembrane region" description="Helical" evidence="8">
    <location>
        <begin position="159"/>
        <end position="177"/>
    </location>
</feature>
<feature type="transmembrane region" description="Helical" evidence="8">
    <location>
        <begin position="243"/>
        <end position="263"/>
    </location>
</feature>
<organism evidence="11 12">
    <name type="scientific">Pedobacter panaciterrae</name>
    <dbReference type="NCBI Taxonomy" id="363849"/>
    <lineage>
        <taxon>Bacteria</taxon>
        <taxon>Pseudomonadati</taxon>
        <taxon>Bacteroidota</taxon>
        <taxon>Sphingobacteriia</taxon>
        <taxon>Sphingobacteriales</taxon>
        <taxon>Sphingobacteriaceae</taxon>
        <taxon>Pedobacter</taxon>
    </lineage>
</organism>
<evidence type="ECO:0000259" key="9">
    <source>
        <dbReference type="Pfam" id="PF01757"/>
    </source>
</evidence>
<evidence type="ECO:0000313" key="12">
    <source>
        <dbReference type="Proteomes" id="UP001378956"/>
    </source>
</evidence>
<keyword evidence="7 11" id="KW-0012">Acyltransferase</keyword>
<keyword evidence="12" id="KW-1185">Reference proteome</keyword>
<evidence type="ECO:0000256" key="2">
    <source>
        <dbReference type="ARBA" id="ARBA00022475"/>
    </source>
</evidence>
<evidence type="ECO:0000256" key="1">
    <source>
        <dbReference type="ARBA" id="ARBA00004651"/>
    </source>
</evidence>
<dbReference type="EC" id="2.3.1.-" evidence="11"/>
<comment type="subcellular location">
    <subcellularLocation>
        <location evidence="1">Cell membrane</location>
        <topology evidence="1">Multi-pass membrane protein</topology>
    </subcellularLocation>
</comment>
<feature type="transmembrane region" description="Helical" evidence="8">
    <location>
        <begin position="308"/>
        <end position="328"/>
    </location>
</feature>
<dbReference type="Pfam" id="PF01757">
    <property type="entry name" value="Acyl_transf_3"/>
    <property type="match status" value="1"/>
</dbReference>
<keyword evidence="4 8" id="KW-0812">Transmembrane</keyword>
<accession>A0ABU8NTV4</accession>
<dbReference type="InterPro" id="IPR002656">
    <property type="entry name" value="Acyl_transf_3_dom"/>
</dbReference>
<evidence type="ECO:0000256" key="6">
    <source>
        <dbReference type="ARBA" id="ARBA00023136"/>
    </source>
</evidence>
<feature type="transmembrane region" description="Helical" evidence="8">
    <location>
        <begin position="275"/>
        <end position="296"/>
    </location>
</feature>
<evidence type="ECO:0000259" key="10">
    <source>
        <dbReference type="Pfam" id="PF19040"/>
    </source>
</evidence>
<keyword evidence="2" id="KW-1003">Cell membrane</keyword>
<proteinExistence type="predicted"/>
<evidence type="ECO:0000256" key="3">
    <source>
        <dbReference type="ARBA" id="ARBA00022679"/>
    </source>
</evidence>
<feature type="domain" description="Acyltransferase 3" evidence="9">
    <location>
        <begin position="6"/>
        <end position="325"/>
    </location>
</feature>
<feature type="transmembrane region" description="Helical" evidence="8">
    <location>
        <begin position="135"/>
        <end position="154"/>
    </location>
</feature>
<dbReference type="PANTHER" id="PTHR23028">
    <property type="entry name" value="ACETYLTRANSFERASE"/>
    <property type="match status" value="1"/>
</dbReference>
<keyword evidence="3 11" id="KW-0808">Transferase</keyword>
<comment type="caution">
    <text evidence="11">The sequence shown here is derived from an EMBL/GenBank/DDBJ whole genome shotgun (WGS) entry which is preliminary data.</text>
</comment>
<keyword evidence="6 8" id="KW-0472">Membrane</keyword>
<evidence type="ECO:0000256" key="7">
    <source>
        <dbReference type="ARBA" id="ARBA00023315"/>
    </source>
</evidence>
<evidence type="ECO:0000313" key="11">
    <source>
        <dbReference type="EMBL" id="MEJ2905696.1"/>
    </source>
</evidence>
<dbReference type="SUPFAM" id="SSF52266">
    <property type="entry name" value="SGNH hydrolase"/>
    <property type="match status" value="1"/>
</dbReference>
<gene>
    <name evidence="11" type="ORF">WAE58_24845</name>
</gene>
<keyword evidence="5 8" id="KW-1133">Transmembrane helix</keyword>